<keyword evidence="3" id="KW-1185">Reference proteome</keyword>
<feature type="compositionally biased region" description="Acidic residues" evidence="1">
    <location>
        <begin position="101"/>
        <end position="113"/>
    </location>
</feature>
<dbReference type="EMBL" id="CP090171">
    <property type="protein sequence ID" value="UJO21589.1"/>
    <property type="molecule type" value="Genomic_DNA"/>
</dbReference>
<feature type="region of interest" description="Disordered" evidence="1">
    <location>
        <begin position="1"/>
        <end position="140"/>
    </location>
</feature>
<dbReference type="KEGG" id="ffu:CLAFUR5_08925"/>
<feature type="compositionally biased region" description="Polar residues" evidence="1">
    <location>
        <begin position="46"/>
        <end position="55"/>
    </location>
</feature>
<name>A0A9Q8PFQ2_PASFU</name>
<gene>
    <name evidence="2" type="ORF">CLAFUR5_08925</name>
</gene>
<dbReference type="GeneID" id="71988803"/>
<evidence type="ECO:0000313" key="3">
    <source>
        <dbReference type="Proteomes" id="UP000756132"/>
    </source>
</evidence>
<accession>A0A9Q8PFQ2</accession>
<dbReference type="AlphaFoldDB" id="A0A9Q8PFQ2"/>
<reference evidence="2" key="2">
    <citation type="journal article" date="2022" name="Microb. Genom.">
        <title>A chromosome-scale genome assembly of the tomato pathogen Cladosporium fulvum reveals a compartmentalized genome architecture and the presence of a dispensable chromosome.</title>
        <authorList>
            <person name="Zaccaron A.Z."/>
            <person name="Chen L.H."/>
            <person name="Samaras A."/>
            <person name="Stergiopoulos I."/>
        </authorList>
    </citation>
    <scope>NUCLEOTIDE SEQUENCE</scope>
    <source>
        <strain evidence="2">Race5_Kim</strain>
    </source>
</reference>
<sequence>MSEGFRRPGQGSRIGKTQPFLLRRDAKKGGNKNQATRKDGAVASSGFHTTSSASNKRAREDDEDKSEDIKKARGESYTSPTDSSAFRAPAELPQATSNDSELADFSDGTDEDGDLKSEDVELENAESADVETVDDSPQVDDFYPGLCTAKEADANLTRYKAQQAKEREAREKELEATKAVATEIPDVSATASYNAYKNCPFRDTQILDGGHKASRGEDRFEYGTFSLESDKQYLHWTRFGSEYATVSLKAGDLTHIKWQGEGEFAALEVSKYFPACVEEEAGDKVYDFLFQGEDACQTAAAFGSALKKLRKATRPDPITIPTTKVAQGLPTPADSAYVGSPPPTASSTLFPSDRDEHGHTTAEIAANHAETLIFRTALQTHDTLELWPGTAFTKKAMIAFLTSKDTFHNIVDSTAYARGLGSKSKTQVQALVISYLQTYPLEGAIAPLTVAEKKKLGKPGYTAPRDRVLDEEKKQEGEKKVVQPGLFAAEWDGVHYGVYETNEQAMEVVQREMLKDAQERKGVRDQRLLQG</sequence>
<feature type="compositionally biased region" description="Acidic residues" evidence="1">
    <location>
        <begin position="120"/>
        <end position="138"/>
    </location>
</feature>
<evidence type="ECO:0000256" key="1">
    <source>
        <dbReference type="SAM" id="MobiDB-lite"/>
    </source>
</evidence>
<protein>
    <submittedName>
        <fullName evidence="2">Uncharacterized protein</fullName>
    </submittedName>
</protein>
<dbReference type="Proteomes" id="UP000756132">
    <property type="component" value="Chromosome 9"/>
</dbReference>
<reference evidence="2" key="1">
    <citation type="submission" date="2021-12" db="EMBL/GenBank/DDBJ databases">
        <authorList>
            <person name="Zaccaron A."/>
            <person name="Stergiopoulos I."/>
        </authorList>
    </citation>
    <scope>NUCLEOTIDE SEQUENCE</scope>
    <source>
        <strain evidence="2">Race5_Kim</strain>
    </source>
</reference>
<organism evidence="2 3">
    <name type="scientific">Passalora fulva</name>
    <name type="common">Tomato leaf mold</name>
    <name type="synonym">Cladosporium fulvum</name>
    <dbReference type="NCBI Taxonomy" id="5499"/>
    <lineage>
        <taxon>Eukaryota</taxon>
        <taxon>Fungi</taxon>
        <taxon>Dikarya</taxon>
        <taxon>Ascomycota</taxon>
        <taxon>Pezizomycotina</taxon>
        <taxon>Dothideomycetes</taxon>
        <taxon>Dothideomycetidae</taxon>
        <taxon>Mycosphaerellales</taxon>
        <taxon>Mycosphaerellaceae</taxon>
        <taxon>Fulvia</taxon>
    </lineage>
</organism>
<evidence type="ECO:0000313" key="2">
    <source>
        <dbReference type="EMBL" id="UJO21589.1"/>
    </source>
</evidence>
<proteinExistence type="predicted"/>
<dbReference type="RefSeq" id="XP_047765955.1">
    <property type="nucleotide sequence ID" value="XM_047908073.1"/>
</dbReference>